<reference evidence="1 2" key="1">
    <citation type="submission" date="2017-09" db="EMBL/GenBank/DDBJ databases">
        <title>Large-scale bioinformatics analysis of Bacillus genomes uncovers conserved roles of natural products in bacterial physiology.</title>
        <authorList>
            <consortium name="Agbiome Team Llc"/>
            <person name="Bleich R.M."/>
            <person name="Kirk G.J."/>
            <person name="Santa Maria K.C."/>
            <person name="Allen S.E."/>
            <person name="Farag S."/>
            <person name="Shank E.A."/>
            <person name="Bowers A."/>
        </authorList>
    </citation>
    <scope>NUCLEOTIDE SEQUENCE [LARGE SCALE GENOMIC DNA]</scope>
    <source>
        <strain evidence="1 2">AFS027958</strain>
    </source>
</reference>
<evidence type="ECO:0000313" key="2">
    <source>
        <dbReference type="Proteomes" id="UP000220934"/>
    </source>
</evidence>
<organism evidence="1 2">
    <name type="scientific">Bacillus toyonensis</name>
    <dbReference type="NCBI Taxonomy" id="155322"/>
    <lineage>
        <taxon>Bacteria</taxon>
        <taxon>Bacillati</taxon>
        <taxon>Bacillota</taxon>
        <taxon>Bacilli</taxon>
        <taxon>Bacillales</taxon>
        <taxon>Bacillaceae</taxon>
        <taxon>Bacillus</taxon>
        <taxon>Bacillus cereus group</taxon>
    </lineage>
</organism>
<accession>A0AB36SUF8</accession>
<dbReference type="Proteomes" id="UP000220934">
    <property type="component" value="Unassembled WGS sequence"/>
</dbReference>
<evidence type="ECO:0000313" key="1">
    <source>
        <dbReference type="EMBL" id="PEN58559.1"/>
    </source>
</evidence>
<dbReference type="Pfam" id="PF07875">
    <property type="entry name" value="Coat_F"/>
    <property type="match status" value="1"/>
</dbReference>
<keyword evidence="1" id="KW-0946">Virion</keyword>
<dbReference type="RefSeq" id="WP_097980232.1">
    <property type="nucleotide sequence ID" value="NZ_JAOPQL010000006.1"/>
</dbReference>
<dbReference type="AlphaFoldDB" id="A0AB36SUF8"/>
<dbReference type="InterPro" id="IPR012851">
    <property type="entry name" value="Spore_coat_CotF-like"/>
</dbReference>
<comment type="caution">
    <text evidence="1">The sequence shown here is derived from an EMBL/GenBank/DDBJ whole genome shotgun (WGS) entry which is preliminary data.</text>
</comment>
<gene>
    <name evidence="1" type="ORF">CN596_01165</name>
</gene>
<sequence length="162" mass="19556">MDCMKELMKYSYMLIYKVGEYTEKIRDEELKDIIQHHLPYMLQAYNEQVNFQEGENVQHITCEPISFHLSEMEMEMETEKEKEKEIDNTYTGDIQIAICYISHLKRLALKFAQVAVEVANPEFRSFLENCFLKMNRYAYSVWQYVVKKEYKITHVYENEKFA</sequence>
<keyword evidence="1" id="KW-0167">Capsid protein</keyword>
<dbReference type="EMBL" id="NUAJ01000002">
    <property type="protein sequence ID" value="PEN58559.1"/>
    <property type="molecule type" value="Genomic_DNA"/>
</dbReference>
<protein>
    <submittedName>
        <fullName evidence="1">Spore coat protein</fullName>
    </submittedName>
</protein>
<proteinExistence type="predicted"/>
<name>A0AB36SUF8_9BACI</name>